<sequence>MVNDNHVQTAEAATKKKQTVYLGKVKKARVIYRFDLKKNTAKKYGTVNKGQYVAATYNKSLGGWIITIYKSKKVKTTSKVIFAVSGKSATWFKKVKTYKV</sequence>
<evidence type="ECO:0000313" key="2">
    <source>
        <dbReference type="Proteomes" id="UP000028700"/>
    </source>
</evidence>
<dbReference type="AlphaFoldDB" id="A0A081BG63"/>
<accession>A0A081BG63</accession>
<gene>
    <name evidence="1" type="ORF">LOSG293_011310</name>
</gene>
<organism evidence="1 2">
    <name type="scientific">Secundilactobacillus oryzae JCM 18671</name>
    <dbReference type="NCBI Taxonomy" id="1291743"/>
    <lineage>
        <taxon>Bacteria</taxon>
        <taxon>Bacillati</taxon>
        <taxon>Bacillota</taxon>
        <taxon>Bacilli</taxon>
        <taxon>Lactobacillales</taxon>
        <taxon>Lactobacillaceae</taxon>
        <taxon>Secundilactobacillus</taxon>
    </lineage>
</organism>
<dbReference type="EMBL" id="BBJM01000001">
    <property type="protein sequence ID" value="GAK47031.1"/>
    <property type="molecule type" value="Genomic_DNA"/>
</dbReference>
<keyword evidence="2" id="KW-1185">Reference proteome</keyword>
<dbReference type="Proteomes" id="UP000028700">
    <property type="component" value="Unassembled WGS sequence"/>
</dbReference>
<name>A0A081BG63_9LACO</name>
<dbReference type="eggNOG" id="ENOG5032MTN">
    <property type="taxonomic scope" value="Bacteria"/>
</dbReference>
<comment type="caution">
    <text evidence="1">The sequence shown here is derived from an EMBL/GenBank/DDBJ whole genome shotgun (WGS) entry which is preliminary data.</text>
</comment>
<protein>
    <submittedName>
        <fullName evidence="1">Uncharacterized protein</fullName>
    </submittedName>
</protein>
<reference evidence="1" key="1">
    <citation type="journal article" date="2014" name="Genome Announc.">
        <title>Draft Genome Sequence of Lactobacillus oryzae Strain SG293T.</title>
        <authorList>
            <person name="Tanizawa Y."/>
            <person name="Fujisawa T."/>
            <person name="Mochizuki T."/>
            <person name="Kaminuma E."/>
            <person name="Nakamura Y."/>
            <person name="Tohno M."/>
        </authorList>
    </citation>
    <scope>NUCLEOTIDE SEQUENCE [LARGE SCALE GENOMIC DNA]</scope>
    <source>
        <strain evidence="1">SG293</strain>
    </source>
</reference>
<dbReference type="RefSeq" id="WP_034525760.1">
    <property type="nucleotide sequence ID" value="NZ_BBJM01000001.1"/>
</dbReference>
<proteinExistence type="predicted"/>
<evidence type="ECO:0000313" key="1">
    <source>
        <dbReference type="EMBL" id="GAK47031.1"/>
    </source>
</evidence>